<name>A0A6N3GEX1_9BACT</name>
<dbReference type="AlphaFoldDB" id="A0A6N3GEX1"/>
<accession>A0A6N3GEX1</accession>
<organism evidence="1">
    <name type="scientific">Paraprevotella clara</name>
    <dbReference type="NCBI Taxonomy" id="454154"/>
    <lineage>
        <taxon>Bacteria</taxon>
        <taxon>Pseudomonadati</taxon>
        <taxon>Bacteroidota</taxon>
        <taxon>Bacteroidia</taxon>
        <taxon>Bacteroidales</taxon>
        <taxon>Prevotellaceae</taxon>
        <taxon>Paraprevotella</taxon>
    </lineage>
</organism>
<protein>
    <recommendedName>
        <fullName evidence="2">DUF2693 domain-containing protein</fullName>
    </recommendedName>
</protein>
<dbReference type="InterPro" id="IPR024401">
    <property type="entry name" value="WYL_prot"/>
</dbReference>
<evidence type="ECO:0000313" key="1">
    <source>
        <dbReference type="EMBL" id="VYU62750.1"/>
    </source>
</evidence>
<evidence type="ECO:0008006" key="2">
    <source>
        <dbReference type="Google" id="ProtNLM"/>
    </source>
</evidence>
<dbReference type="RefSeq" id="WP_412443142.1">
    <property type="nucleotide sequence ID" value="NZ_CACRUT010000028.1"/>
</dbReference>
<gene>
    <name evidence="1" type="ORF">PCLFYP37_03376</name>
</gene>
<dbReference type="EMBL" id="CACRUT010000028">
    <property type="protein sequence ID" value="VYU62750.1"/>
    <property type="molecule type" value="Genomic_DNA"/>
</dbReference>
<sequence length="110" mass="12580">MSTQKKNQLKEIMLLAWQFVKKNGFTMGEALKCAWANMKLKARMADGIVKFHFQKVDGTVREAYGTLKATLLPPVNGTESRKKSDTVQVYYDTEKSSWRSFKKANLVTIE</sequence>
<proteinExistence type="predicted"/>
<dbReference type="Pfam" id="PF10902">
    <property type="entry name" value="WYL_2"/>
    <property type="match status" value="1"/>
</dbReference>
<reference evidence="1" key="1">
    <citation type="submission" date="2019-11" db="EMBL/GenBank/DDBJ databases">
        <authorList>
            <person name="Feng L."/>
        </authorList>
    </citation>
    <scope>NUCLEOTIDE SEQUENCE</scope>
    <source>
        <strain evidence="1">PclaraLFYP37</strain>
    </source>
</reference>